<dbReference type="InterPro" id="IPR018946">
    <property type="entry name" value="PhoD-like_MPP"/>
</dbReference>
<reference evidence="2 3" key="1">
    <citation type="journal article" date="2018" name="Nat. Biotechnol.">
        <title>A standardized bacterial taxonomy based on genome phylogeny substantially revises the tree of life.</title>
        <authorList>
            <person name="Parks D.H."/>
            <person name="Chuvochina M."/>
            <person name="Waite D.W."/>
            <person name="Rinke C."/>
            <person name="Skarshewski A."/>
            <person name="Chaumeil P.A."/>
            <person name="Hugenholtz P."/>
        </authorList>
    </citation>
    <scope>NUCLEOTIDE SEQUENCE [LARGE SCALE GENOMIC DNA]</scope>
    <source>
        <strain evidence="2">UBA9359</strain>
    </source>
</reference>
<dbReference type="EMBL" id="DPMF01000031">
    <property type="protein sequence ID" value="HCV79743.1"/>
    <property type="molecule type" value="Genomic_DNA"/>
</dbReference>
<dbReference type="InterPro" id="IPR029052">
    <property type="entry name" value="Metallo-depent_PP-like"/>
</dbReference>
<evidence type="ECO:0000313" key="2">
    <source>
        <dbReference type="EMBL" id="HCV79743.1"/>
    </source>
</evidence>
<organism evidence="2 3">
    <name type="scientific">Zunongwangia profunda</name>
    <dbReference type="NCBI Taxonomy" id="398743"/>
    <lineage>
        <taxon>Bacteria</taxon>
        <taxon>Pseudomonadati</taxon>
        <taxon>Bacteroidota</taxon>
        <taxon>Flavobacteriia</taxon>
        <taxon>Flavobacteriales</taxon>
        <taxon>Flavobacteriaceae</taxon>
        <taxon>Zunongwangia</taxon>
    </lineage>
</organism>
<dbReference type="InterPro" id="IPR038607">
    <property type="entry name" value="PhoD-like_sf"/>
</dbReference>
<gene>
    <name evidence="2" type="ORF">DGQ38_01690</name>
</gene>
<sequence>MNKIKNALLITFFTFPSLLNGFNETNLTYFNIGFGSCLDQEKPQEIWEPMKNENLNMFFFMGDNVYGDLESGELTKMKNSYLKQEKRFPNWLKKIKPVAIWDDHDYGINDGGSEYALKKESQKLFLDFWKVDKNDSRYSQEGIYFSETRSFKKKDILFIGLDTRYFRSSLEGEKRNYLPTSDNSKTILGKEQWSWLESQFNEDVDLIVLVSSIQILATNHGFEKWNNFPHERTRLLSLIKKNKKPVILVSGDRHKAAIYKTDNLYELTTSSLNKPLPGWLEKIWKETDPLLEGKMHYNMNYGVIKISDSSLIVIQLKNNYGQVLEEVKIQ</sequence>
<evidence type="ECO:0000313" key="3">
    <source>
        <dbReference type="Proteomes" id="UP000264330"/>
    </source>
</evidence>
<dbReference type="CDD" id="cd07389">
    <property type="entry name" value="MPP_PhoD"/>
    <property type="match status" value="1"/>
</dbReference>
<dbReference type="SUPFAM" id="SSF56300">
    <property type="entry name" value="Metallo-dependent phosphatases"/>
    <property type="match status" value="1"/>
</dbReference>
<evidence type="ECO:0000259" key="1">
    <source>
        <dbReference type="Pfam" id="PF09423"/>
    </source>
</evidence>
<name>A0A3D5IVN3_9FLAO</name>
<comment type="caution">
    <text evidence="2">The sequence shown here is derived from an EMBL/GenBank/DDBJ whole genome shotgun (WGS) entry which is preliminary data.</text>
</comment>
<dbReference type="PANTHER" id="PTHR33987">
    <property type="entry name" value="CALCINEURIN-LIKE METALLO-PHOSPHOESTERASE SUPERFAMILY PROTEIN"/>
    <property type="match status" value="1"/>
</dbReference>
<dbReference type="AlphaFoldDB" id="A0A3D5IVN3"/>
<dbReference type="Gene3D" id="3.60.21.70">
    <property type="entry name" value="PhoD-like phosphatase"/>
    <property type="match status" value="1"/>
</dbReference>
<accession>A0A3D5IVN3</accession>
<dbReference type="Pfam" id="PF09423">
    <property type="entry name" value="PhoD"/>
    <property type="match status" value="1"/>
</dbReference>
<proteinExistence type="predicted"/>
<dbReference type="PANTHER" id="PTHR33987:SF1">
    <property type="entry name" value="CALCINEURIN-LIKE METALLO-PHOSPHOESTERASE SUPERFAMILY PROTEIN"/>
    <property type="match status" value="1"/>
</dbReference>
<dbReference type="Proteomes" id="UP000264330">
    <property type="component" value="Unassembled WGS sequence"/>
</dbReference>
<protein>
    <submittedName>
        <fullName evidence="2">Phosphatase</fullName>
    </submittedName>
</protein>
<feature type="domain" description="PhoD-like phosphatase metallophosphatase" evidence="1">
    <location>
        <begin position="158"/>
        <end position="267"/>
    </location>
</feature>